<dbReference type="GO" id="GO:0005737">
    <property type="term" value="C:cytoplasm"/>
    <property type="evidence" value="ECO:0007669"/>
    <property type="project" value="TreeGrafter"/>
</dbReference>
<organism evidence="5">
    <name type="scientific">marine metagenome</name>
    <dbReference type="NCBI Taxonomy" id="408172"/>
    <lineage>
        <taxon>unclassified sequences</taxon>
        <taxon>metagenomes</taxon>
        <taxon>ecological metagenomes</taxon>
    </lineage>
</organism>
<evidence type="ECO:0000313" key="5">
    <source>
        <dbReference type="EMBL" id="SVB46298.1"/>
    </source>
</evidence>
<name>A0A382E6I1_9ZZZZ</name>
<dbReference type="InterPro" id="IPR013740">
    <property type="entry name" value="Redoxin"/>
</dbReference>
<evidence type="ECO:0000256" key="1">
    <source>
        <dbReference type="ARBA" id="ARBA00022559"/>
    </source>
</evidence>
<protein>
    <recommendedName>
        <fullName evidence="4">Redoxin domain-containing protein</fullName>
    </recommendedName>
</protein>
<dbReference type="SUPFAM" id="SSF52833">
    <property type="entry name" value="Thioredoxin-like"/>
    <property type="match status" value="1"/>
</dbReference>
<reference evidence="5" key="1">
    <citation type="submission" date="2018-05" db="EMBL/GenBank/DDBJ databases">
        <authorList>
            <person name="Lanie J.A."/>
            <person name="Ng W.-L."/>
            <person name="Kazmierczak K.M."/>
            <person name="Andrzejewski T.M."/>
            <person name="Davidsen T.M."/>
            <person name="Wayne K.J."/>
            <person name="Tettelin H."/>
            <person name="Glass J.I."/>
            <person name="Rusch D."/>
            <person name="Podicherti R."/>
            <person name="Tsui H.-C.T."/>
            <person name="Winkler M.E."/>
        </authorList>
    </citation>
    <scope>NUCLEOTIDE SEQUENCE</scope>
</reference>
<proteinExistence type="predicted"/>
<keyword evidence="1" id="KW-0575">Peroxidase</keyword>
<feature type="region of interest" description="Disordered" evidence="3">
    <location>
        <begin position="244"/>
        <end position="277"/>
    </location>
</feature>
<evidence type="ECO:0000256" key="3">
    <source>
        <dbReference type="SAM" id="MobiDB-lite"/>
    </source>
</evidence>
<evidence type="ECO:0000256" key="2">
    <source>
        <dbReference type="ARBA" id="ARBA00023002"/>
    </source>
</evidence>
<dbReference type="GO" id="GO:0045454">
    <property type="term" value="P:cell redox homeostasis"/>
    <property type="evidence" value="ECO:0007669"/>
    <property type="project" value="TreeGrafter"/>
</dbReference>
<dbReference type="InterPro" id="IPR036249">
    <property type="entry name" value="Thioredoxin-like_sf"/>
</dbReference>
<dbReference type="EMBL" id="UINC01042958">
    <property type="protein sequence ID" value="SVB46298.1"/>
    <property type="molecule type" value="Genomic_DNA"/>
</dbReference>
<dbReference type="PANTHER" id="PTHR10430">
    <property type="entry name" value="PEROXIREDOXIN"/>
    <property type="match status" value="1"/>
</dbReference>
<dbReference type="GO" id="GO:0034599">
    <property type="term" value="P:cellular response to oxidative stress"/>
    <property type="evidence" value="ECO:0007669"/>
    <property type="project" value="InterPro"/>
</dbReference>
<dbReference type="AlphaFoldDB" id="A0A382E6I1"/>
<dbReference type="Gene3D" id="3.40.30.10">
    <property type="entry name" value="Glutaredoxin"/>
    <property type="match status" value="1"/>
</dbReference>
<feature type="domain" description="Redoxin" evidence="4">
    <location>
        <begin position="41"/>
        <end position="161"/>
    </location>
</feature>
<accession>A0A382E6I1</accession>
<dbReference type="GO" id="GO:0042744">
    <property type="term" value="P:hydrogen peroxide catabolic process"/>
    <property type="evidence" value="ECO:0007669"/>
    <property type="project" value="TreeGrafter"/>
</dbReference>
<dbReference type="PANTHER" id="PTHR10430:SF16">
    <property type="entry name" value="PEROXIREDOXIN-5, MITOCHONDRIAL"/>
    <property type="match status" value="1"/>
</dbReference>
<gene>
    <name evidence="5" type="ORF">METZ01_LOCUS199152</name>
</gene>
<feature type="compositionally biased region" description="Basic and acidic residues" evidence="3">
    <location>
        <begin position="245"/>
        <end position="271"/>
    </location>
</feature>
<dbReference type="InterPro" id="IPR037944">
    <property type="entry name" value="PRX5-like"/>
</dbReference>
<sequence>MVKEGDTLPIVTWNMYRRERGVNGPIGHNAGWDKAPPQLWQEFKSDKMFKDRCIIIGIPGAWTINCTHQMQMFDGQFDPLYMKCIENVFFLSVNDSFCMQSWLWAHFAVKVDWIADGNGEFTEQIGMLVDKSDCGYGKRSWRYAMVVEDNVVERLFVEKGIGDNVGIKVDPYKESHYNNVYKYLTSTGRTQDPPDENRWYWDVPTAERSHVPEGGAPDFKDILANSAKDEAEYNRVNADYINFDPSKDSIAHKEQEEKEKEEQDKKDKEMESGMLGE</sequence>
<keyword evidence="2" id="KW-0560">Oxidoreductase</keyword>
<evidence type="ECO:0000259" key="4">
    <source>
        <dbReference type="Pfam" id="PF08534"/>
    </source>
</evidence>
<dbReference type="Pfam" id="PF08534">
    <property type="entry name" value="Redoxin"/>
    <property type="match status" value="1"/>
</dbReference>
<dbReference type="GO" id="GO:0008379">
    <property type="term" value="F:thioredoxin peroxidase activity"/>
    <property type="evidence" value="ECO:0007669"/>
    <property type="project" value="InterPro"/>
</dbReference>